<keyword evidence="2" id="KW-1185">Reference proteome</keyword>
<dbReference type="EMBL" id="PVLV01000121">
    <property type="protein sequence ID" value="PRH79427.1"/>
    <property type="molecule type" value="Genomic_DNA"/>
</dbReference>
<organism evidence="1 2">
    <name type="scientific">Streptomyces solincola</name>
    <dbReference type="NCBI Taxonomy" id="2100817"/>
    <lineage>
        <taxon>Bacteria</taxon>
        <taxon>Bacillati</taxon>
        <taxon>Actinomycetota</taxon>
        <taxon>Actinomycetes</taxon>
        <taxon>Kitasatosporales</taxon>
        <taxon>Streptomycetaceae</taxon>
        <taxon>Streptomyces</taxon>
    </lineage>
</organism>
<comment type="caution">
    <text evidence="1">The sequence shown here is derived from an EMBL/GenBank/DDBJ whole genome shotgun (WGS) entry which is preliminary data.</text>
</comment>
<dbReference type="Proteomes" id="UP000239322">
    <property type="component" value="Unassembled WGS sequence"/>
</dbReference>
<dbReference type="InterPro" id="IPR055602">
    <property type="entry name" value="DUF7178"/>
</dbReference>
<reference evidence="1 2" key="1">
    <citation type="submission" date="2018-03" db="EMBL/GenBank/DDBJ databases">
        <title>Novel Streptomyces sp. from soil.</title>
        <authorList>
            <person name="Tan G.Y.A."/>
            <person name="Lee Z.Y."/>
        </authorList>
    </citation>
    <scope>NUCLEOTIDE SEQUENCE [LARGE SCALE GENOMIC DNA]</scope>
    <source>
        <strain evidence="1 2">ST5x</strain>
    </source>
</reference>
<proteinExistence type="predicted"/>
<evidence type="ECO:0000313" key="1">
    <source>
        <dbReference type="EMBL" id="PRH79427.1"/>
    </source>
</evidence>
<sequence length="70" mass="7681">MDRHAHDIAVGETYGSRDRGLSAKTRYAVVAHAYREAAMRLGELPSTVQAVTWVVRTEGIAGTATRPKNR</sequence>
<dbReference type="Pfam" id="PF23802">
    <property type="entry name" value="DUF7178"/>
    <property type="match status" value="1"/>
</dbReference>
<dbReference type="OrthoDB" id="4239016at2"/>
<name>A0A2S9PYK0_9ACTN</name>
<dbReference type="AlphaFoldDB" id="A0A2S9PYK0"/>
<gene>
    <name evidence="1" type="ORF">C6N75_09895</name>
</gene>
<protein>
    <submittedName>
        <fullName evidence="1">Uncharacterized protein</fullName>
    </submittedName>
</protein>
<accession>A0A2S9PYK0</accession>
<evidence type="ECO:0000313" key="2">
    <source>
        <dbReference type="Proteomes" id="UP000239322"/>
    </source>
</evidence>